<keyword evidence="4" id="KW-1185">Reference proteome</keyword>
<dbReference type="STRING" id="192814.GCA_900166575_02785"/>
<accession>A0A4Z0H1D5</accession>
<evidence type="ECO:0000313" key="4">
    <source>
        <dbReference type="Proteomes" id="UP000297982"/>
    </source>
</evidence>
<comment type="caution">
    <text evidence="3">The sequence shown here is derived from an EMBL/GenBank/DDBJ whole genome shotgun (WGS) entry which is preliminary data.</text>
</comment>
<dbReference type="Proteomes" id="UP000297982">
    <property type="component" value="Unassembled WGS sequence"/>
</dbReference>
<evidence type="ECO:0000256" key="1">
    <source>
        <dbReference type="SAM" id="Phobius"/>
    </source>
</evidence>
<evidence type="ECO:0000313" key="3">
    <source>
        <dbReference type="EMBL" id="TGB02867.1"/>
    </source>
</evidence>
<organism evidence="3 4">
    <name type="scientific">Halobacillus salinus</name>
    <dbReference type="NCBI Taxonomy" id="192814"/>
    <lineage>
        <taxon>Bacteria</taxon>
        <taxon>Bacillati</taxon>
        <taxon>Bacillota</taxon>
        <taxon>Bacilli</taxon>
        <taxon>Bacillales</taxon>
        <taxon>Bacillaceae</taxon>
        <taxon>Halobacillus</taxon>
    </lineage>
</organism>
<protein>
    <submittedName>
        <fullName evidence="3">DUF4129 domain-containing protein</fullName>
    </submittedName>
</protein>
<feature type="domain" description="Protein-glutamine gamma-glutamyltransferase-like C-terminal" evidence="2">
    <location>
        <begin position="131"/>
        <end position="200"/>
    </location>
</feature>
<dbReference type="Pfam" id="PF13559">
    <property type="entry name" value="DUF4129"/>
    <property type="match status" value="1"/>
</dbReference>
<evidence type="ECO:0000259" key="2">
    <source>
        <dbReference type="Pfam" id="PF13559"/>
    </source>
</evidence>
<gene>
    <name evidence="3" type="ORF">E4663_12000</name>
</gene>
<name>A0A4Z0H1D5_9BACI</name>
<keyword evidence="1" id="KW-0812">Transmembrane</keyword>
<keyword evidence="1" id="KW-1133">Transmembrane helix</keyword>
<keyword evidence="1" id="KW-0472">Membrane</keyword>
<proteinExistence type="predicted"/>
<reference evidence="3 4" key="1">
    <citation type="journal article" date="2003" name="Int. J. Syst. Evol. Microbiol.">
        <title>Halobacillus salinus sp. nov., isolated from a salt lake on the coast of the East Sea in Korea.</title>
        <authorList>
            <person name="Yoon J.H."/>
            <person name="Kang K.H."/>
            <person name="Park Y.H."/>
        </authorList>
    </citation>
    <scope>NUCLEOTIDE SEQUENCE [LARGE SCALE GENOMIC DNA]</scope>
    <source>
        <strain evidence="3 4">HSL-3</strain>
    </source>
</reference>
<feature type="transmembrane region" description="Helical" evidence="1">
    <location>
        <begin position="63"/>
        <end position="83"/>
    </location>
</feature>
<dbReference type="InterPro" id="IPR025403">
    <property type="entry name" value="TgpA-like_C"/>
</dbReference>
<dbReference type="AlphaFoldDB" id="A0A4Z0H1D5"/>
<dbReference type="EMBL" id="SRJC01000002">
    <property type="protein sequence ID" value="TGB02867.1"/>
    <property type="molecule type" value="Genomic_DNA"/>
</dbReference>
<sequence>MSVQSDSKQQIERILEQEEYQAYEKVQEGPVQSLREMVRKWLEDLLQNLFPNASLNSPGVEGLIYLIGLFGIGLLLFLIVRLVQSTKRQSELKNSAPLRHSSHLEWSYLEHLEEAEKFEREGDLKEATRHAFLALLLNLNERNYIAARVFKSNGEYVEELAKSDRTLALSFRELAVFFDQVAYGNQSTTEEQYRSYDQKVRTLIESGSEDAYESQ</sequence>
<dbReference type="RefSeq" id="WP_135327787.1">
    <property type="nucleotide sequence ID" value="NZ_SRJC01000002.1"/>
</dbReference>